<evidence type="ECO:0000313" key="1">
    <source>
        <dbReference type="EMBL" id="RHX86603.1"/>
    </source>
</evidence>
<dbReference type="Proteomes" id="UP000266669">
    <property type="component" value="Unassembled WGS sequence"/>
</dbReference>
<dbReference type="RefSeq" id="WP_118982167.1">
    <property type="nucleotide sequence ID" value="NZ_QHCS01000002.1"/>
</dbReference>
<accession>A0A8B3CTV2</accession>
<dbReference type="AlphaFoldDB" id="A0A8B3CTV2"/>
<proteinExistence type="predicted"/>
<reference evidence="2" key="1">
    <citation type="submission" date="2018-05" db="EMBL/GenBank/DDBJ databases">
        <title>Leptospira yasudae sp. nov. and Leptospira stimsonii sp. nov., two pathogenic species of the genus Leptospira isolated from environmental sources.</title>
        <authorList>
            <person name="Casanovas-Massana A."/>
            <person name="Hamond C."/>
            <person name="Santos L.A."/>
            <person name="Hacker K.P."/>
            <person name="Balassiano I."/>
            <person name="Medeiros M.A."/>
            <person name="Reis M.G."/>
            <person name="Ko A.I."/>
            <person name="Wunder E.A."/>
        </authorList>
    </citation>
    <scope>NUCLEOTIDE SEQUENCE [LARGE SCALE GENOMIC DNA]</scope>
    <source>
        <strain evidence="2">AMB6-RJ</strain>
    </source>
</reference>
<dbReference type="EMBL" id="QHCS01000002">
    <property type="protein sequence ID" value="RHX86603.1"/>
    <property type="molecule type" value="Genomic_DNA"/>
</dbReference>
<gene>
    <name evidence="1" type="ORF">DLM78_12500</name>
</gene>
<evidence type="ECO:0000313" key="2">
    <source>
        <dbReference type="Proteomes" id="UP000266669"/>
    </source>
</evidence>
<comment type="caution">
    <text evidence="1">The sequence shown here is derived from an EMBL/GenBank/DDBJ whole genome shotgun (WGS) entry which is preliminary data.</text>
</comment>
<protein>
    <submittedName>
        <fullName evidence="1">Uncharacterized protein</fullName>
    </submittedName>
</protein>
<sequence length="207" mass="24473">MNRKKNQRLPFFLIVPVLSLLLADCSPRWIRELPIDSSGGKNENLIPGGLYVRNRPERSHMNTLFYKNVVQERIFLNPENHTFEKSMRREVKDKNEYMTYIVSGKGKYSVSGNWILLETLEKGEVEFQGNAEAFEIVYSPFIHKLLYHYDSSTKTIVPLLYESGYKEKTFGLMDGVNKPYLEDQYFQIARKNFLKKEFQFHAYFYKP</sequence>
<organism evidence="1 2">
    <name type="scientific">Leptospira stimsonii</name>
    <dbReference type="NCBI Taxonomy" id="2202203"/>
    <lineage>
        <taxon>Bacteria</taxon>
        <taxon>Pseudomonadati</taxon>
        <taxon>Spirochaetota</taxon>
        <taxon>Spirochaetia</taxon>
        <taxon>Leptospirales</taxon>
        <taxon>Leptospiraceae</taxon>
        <taxon>Leptospira</taxon>
    </lineage>
</organism>
<name>A0A8B3CTV2_9LEPT</name>